<keyword evidence="2" id="KW-1185">Reference proteome</keyword>
<gene>
    <name evidence="1" type="ORF">XccvBFoX3_gp26</name>
</gene>
<evidence type="ECO:0000313" key="1">
    <source>
        <dbReference type="EMBL" id="QJB21926.1"/>
    </source>
</evidence>
<dbReference type="EMBL" id="MT161383">
    <property type="protein sequence ID" value="QJB21926.1"/>
    <property type="molecule type" value="Genomic_DNA"/>
</dbReference>
<name>A0A858NQH7_9CAUD</name>
<protein>
    <submittedName>
        <fullName evidence="1">Tail protein</fullName>
    </submittedName>
</protein>
<dbReference type="PIRSF" id="PIRSF029208">
    <property type="entry name" value="Phage_tail_GPU"/>
    <property type="match status" value="1"/>
</dbReference>
<proteinExistence type="predicted"/>
<dbReference type="Proteomes" id="UP000671940">
    <property type="component" value="Segment"/>
</dbReference>
<sequence>MSYRETINGIIQKAVNTFQGNDSGNAPVLMMLGGFKFSLNTAVFTEMHRSTSYKWPAQERLGQYDALQFTGPGEDRMRLPGIIYTGWRGGATQLGALRSLAFQGRPLKLIGANGAIMGQWVIENVEEGQSFYLPDGTFRKQEFTVTIRKFGP</sequence>
<reference evidence="1" key="1">
    <citation type="submission" date="2020-03" db="EMBL/GenBank/DDBJ databases">
        <title>Development of an integrated pest management strategy to control Xanthomonas campestris pv. campestris using bacteriophages.</title>
        <authorList>
            <person name="Holtappels D."/>
            <person name="Lavigne R."/>
            <person name="Wagemans J."/>
        </authorList>
    </citation>
    <scope>NUCLEOTIDE SEQUENCE</scope>
</reference>
<dbReference type="InterPro" id="IPR016912">
    <property type="entry name" value="Phage_P2_GpU"/>
</dbReference>
<accession>A0A858NQH7</accession>
<dbReference type="InterPro" id="IPR009734">
    <property type="entry name" value="Myoviridae_GpU"/>
</dbReference>
<evidence type="ECO:0000313" key="2">
    <source>
        <dbReference type="Proteomes" id="UP000671940"/>
    </source>
</evidence>
<dbReference type="Pfam" id="PF06995">
    <property type="entry name" value="Phage_P2_GpU"/>
    <property type="match status" value="1"/>
</dbReference>
<organism evidence="1 2">
    <name type="scientific">Xanthomonas phage FoX3</name>
    <dbReference type="NCBI Taxonomy" id="2723899"/>
    <lineage>
        <taxon>Viruses</taxon>
        <taxon>Duplodnaviria</taxon>
        <taxon>Heunggongvirae</taxon>
        <taxon>Uroviricota</taxon>
        <taxon>Caudoviricetes</taxon>
        <taxon>Foxunavirus</taxon>
        <taxon>Foxunavirus fox3</taxon>
    </lineage>
</organism>